<evidence type="ECO:0000313" key="2">
    <source>
        <dbReference type="Proteomes" id="UP000222366"/>
    </source>
</evidence>
<name>A0A2D0KLK4_9GAMM</name>
<gene>
    <name evidence="1" type="ORF">Xsto_03304</name>
</gene>
<protein>
    <submittedName>
        <fullName evidence="1">Uncharacterized protein</fullName>
    </submittedName>
</protein>
<dbReference type="Proteomes" id="UP000222366">
    <property type="component" value="Unassembled WGS sequence"/>
</dbReference>
<proteinExistence type="predicted"/>
<dbReference type="EMBL" id="NJAJ01000036">
    <property type="protein sequence ID" value="PHM64107.1"/>
    <property type="molecule type" value="Genomic_DNA"/>
</dbReference>
<accession>A0A2D0KLK4</accession>
<sequence length="84" mass="9694">MQASKLFSTLTFISQKSFETYKYEIFQGINDGEYFAIISAQQDIDTIKYGTKSVWIEIETLRLSARNAPACEDECKFHFKSIHA</sequence>
<comment type="caution">
    <text evidence="1">The sequence shown here is derived from an EMBL/GenBank/DDBJ whole genome shotgun (WGS) entry which is preliminary data.</text>
</comment>
<dbReference type="AlphaFoldDB" id="A0A2D0KLK4"/>
<organism evidence="1 2">
    <name type="scientific">Xenorhabdus stockiae</name>
    <dbReference type="NCBI Taxonomy" id="351614"/>
    <lineage>
        <taxon>Bacteria</taxon>
        <taxon>Pseudomonadati</taxon>
        <taxon>Pseudomonadota</taxon>
        <taxon>Gammaproteobacteria</taxon>
        <taxon>Enterobacterales</taxon>
        <taxon>Morganellaceae</taxon>
        <taxon>Xenorhabdus</taxon>
    </lineage>
</organism>
<keyword evidence="2" id="KW-1185">Reference proteome</keyword>
<evidence type="ECO:0000313" key="1">
    <source>
        <dbReference type="EMBL" id="PHM64107.1"/>
    </source>
</evidence>
<dbReference type="RefSeq" id="WP_099125748.1">
    <property type="nucleotide sequence ID" value="NZ_CAWNRH010000111.1"/>
</dbReference>
<reference evidence="1 2" key="1">
    <citation type="journal article" date="2017" name="Nat. Microbiol.">
        <title>Natural product diversity associated with the nematode symbionts Photorhabdus and Xenorhabdus.</title>
        <authorList>
            <person name="Tobias N.J."/>
            <person name="Wolff H."/>
            <person name="Djahanschiri B."/>
            <person name="Grundmann F."/>
            <person name="Kronenwerth M."/>
            <person name="Shi Y.M."/>
            <person name="Simonyi S."/>
            <person name="Grun P."/>
            <person name="Shapiro-Ilan D."/>
            <person name="Pidot S.J."/>
            <person name="Stinear T.P."/>
            <person name="Ebersberger I."/>
            <person name="Bode H.B."/>
        </authorList>
    </citation>
    <scope>NUCLEOTIDE SEQUENCE [LARGE SCALE GENOMIC DNA]</scope>
    <source>
        <strain evidence="1 2">DSM 17904</strain>
    </source>
</reference>